<name>A0A2Z4INT7_9BACT</name>
<evidence type="ECO:0000313" key="2">
    <source>
        <dbReference type="Proteomes" id="UP000248688"/>
    </source>
</evidence>
<reference evidence="1 2" key="1">
    <citation type="submission" date="2018-06" db="EMBL/GenBank/DDBJ databases">
        <title>Echinicola strongylocentroti sp. nov., isolated from a sea urchin Strongylocentrotus intermedius.</title>
        <authorList>
            <person name="Bae S.S."/>
        </authorList>
    </citation>
    <scope>NUCLEOTIDE SEQUENCE [LARGE SCALE GENOMIC DNA]</scope>
    <source>
        <strain evidence="1 2">MEBiC08714</strain>
    </source>
</reference>
<protein>
    <submittedName>
        <fullName evidence="1">Uncharacterized protein</fullName>
    </submittedName>
</protein>
<proteinExistence type="predicted"/>
<sequence length="277" mass="32592">MTTIEIKYPFLKYFTWTHRVKLPGSWNELSRKQLITVAGLLHDDHNSIHHFRVKVLKALLKLSHLQVMMIGAAYFVELWKYIPFLEEGNELTDNKVLTIKTPAGKLYGPVGNFETLTAKEWTEADEAFLDFHQTKQMADLDRLVAILYRPKKKGLKPDSPDFENDYRIPFNEFQVPKRSFALKTIHPDIKLAVLVWYQGCRMEWEAVFERVFKGAQSERENFGWQETIQKLSGEAFGDHKETENTSMYKLMLNMEITLKDEEHRKEMEKANRMKHAH</sequence>
<organism evidence="1 2">
    <name type="scientific">Echinicola strongylocentroti</name>
    <dbReference type="NCBI Taxonomy" id="1795355"/>
    <lineage>
        <taxon>Bacteria</taxon>
        <taxon>Pseudomonadati</taxon>
        <taxon>Bacteroidota</taxon>
        <taxon>Cytophagia</taxon>
        <taxon>Cytophagales</taxon>
        <taxon>Cyclobacteriaceae</taxon>
        <taxon>Echinicola</taxon>
    </lineage>
</organism>
<gene>
    <name evidence="1" type="ORF">DN752_21130</name>
</gene>
<dbReference type="RefSeq" id="WP_112785820.1">
    <property type="nucleotide sequence ID" value="NZ_CP030041.1"/>
</dbReference>
<dbReference type="Proteomes" id="UP000248688">
    <property type="component" value="Chromosome"/>
</dbReference>
<keyword evidence="2" id="KW-1185">Reference proteome</keyword>
<evidence type="ECO:0000313" key="1">
    <source>
        <dbReference type="EMBL" id="AWW32447.1"/>
    </source>
</evidence>
<dbReference type="AlphaFoldDB" id="A0A2Z4INT7"/>
<accession>A0A2Z4INT7</accession>
<dbReference type="EMBL" id="CP030041">
    <property type="protein sequence ID" value="AWW32447.1"/>
    <property type="molecule type" value="Genomic_DNA"/>
</dbReference>
<dbReference type="OrthoDB" id="879730at2"/>
<dbReference type="KEGG" id="est:DN752_21130"/>